<gene>
    <name evidence="1" type="ORF">BOTBODRAFT_231037</name>
</gene>
<sequence>MCELFYSLSVLICLLPMPNQRFHPPPLLTLIMYHQHWVDASMMTARACQRGSWLASRLRKWAHTFVSSGKLPCDIYGTWNRSVLKDEDFKQELLLHLQGIGKYVRAQDIVDYPRKADVMAQIGRTKPISLATAQRWMRTAEYRWKKASGGQYIDGHERDDVVTYRQTIFLPTWAEFLLRTRQFIDGKVCFGPPRAPGYVVIWNHDESTFYANNRRKIRWVHVSVCQPWRWCV</sequence>
<dbReference type="AlphaFoldDB" id="A0A067M500"/>
<dbReference type="InParanoid" id="A0A067M500"/>
<keyword evidence="2" id="KW-1185">Reference proteome</keyword>
<reference evidence="2" key="1">
    <citation type="journal article" date="2014" name="Proc. Natl. Acad. Sci. U.S.A.">
        <title>Extensive sampling of basidiomycete genomes demonstrates inadequacy of the white-rot/brown-rot paradigm for wood decay fungi.</title>
        <authorList>
            <person name="Riley R."/>
            <person name="Salamov A.A."/>
            <person name="Brown D.W."/>
            <person name="Nagy L.G."/>
            <person name="Floudas D."/>
            <person name="Held B.W."/>
            <person name="Levasseur A."/>
            <person name="Lombard V."/>
            <person name="Morin E."/>
            <person name="Otillar R."/>
            <person name="Lindquist E.A."/>
            <person name="Sun H."/>
            <person name="LaButti K.M."/>
            <person name="Schmutz J."/>
            <person name="Jabbour D."/>
            <person name="Luo H."/>
            <person name="Baker S.E."/>
            <person name="Pisabarro A.G."/>
            <person name="Walton J.D."/>
            <person name="Blanchette R.A."/>
            <person name="Henrissat B."/>
            <person name="Martin F."/>
            <person name="Cullen D."/>
            <person name="Hibbett D.S."/>
            <person name="Grigoriev I.V."/>
        </authorList>
    </citation>
    <scope>NUCLEOTIDE SEQUENCE [LARGE SCALE GENOMIC DNA]</scope>
    <source>
        <strain evidence="2">FD-172 SS1</strain>
    </source>
</reference>
<evidence type="ECO:0000313" key="1">
    <source>
        <dbReference type="EMBL" id="KDQ06947.1"/>
    </source>
</evidence>
<dbReference type="Proteomes" id="UP000027195">
    <property type="component" value="Unassembled WGS sequence"/>
</dbReference>
<dbReference type="OrthoDB" id="6511194at2759"/>
<name>A0A067M500_BOTB1</name>
<dbReference type="HOGENOM" id="CLU_005726_2_2_1"/>
<accession>A0A067M500</accession>
<protein>
    <submittedName>
        <fullName evidence="1">Uncharacterized protein</fullName>
    </submittedName>
</protein>
<proteinExistence type="predicted"/>
<dbReference type="EMBL" id="KL198118">
    <property type="protein sequence ID" value="KDQ06947.1"/>
    <property type="molecule type" value="Genomic_DNA"/>
</dbReference>
<organism evidence="1 2">
    <name type="scientific">Botryobasidium botryosum (strain FD-172 SS1)</name>
    <dbReference type="NCBI Taxonomy" id="930990"/>
    <lineage>
        <taxon>Eukaryota</taxon>
        <taxon>Fungi</taxon>
        <taxon>Dikarya</taxon>
        <taxon>Basidiomycota</taxon>
        <taxon>Agaricomycotina</taxon>
        <taxon>Agaricomycetes</taxon>
        <taxon>Cantharellales</taxon>
        <taxon>Botryobasidiaceae</taxon>
        <taxon>Botryobasidium</taxon>
    </lineage>
</organism>
<evidence type="ECO:0000313" key="2">
    <source>
        <dbReference type="Proteomes" id="UP000027195"/>
    </source>
</evidence>